<dbReference type="SMART" id="SM00360">
    <property type="entry name" value="RRM"/>
    <property type="match status" value="2"/>
</dbReference>
<evidence type="ECO:0000256" key="1">
    <source>
        <dbReference type="ARBA" id="ARBA00004123"/>
    </source>
</evidence>
<evidence type="ECO:0000256" key="2">
    <source>
        <dbReference type="ARBA" id="ARBA00022884"/>
    </source>
</evidence>
<comment type="subcellular location">
    <subcellularLocation>
        <location evidence="1">Nucleus</location>
    </subcellularLocation>
</comment>
<evidence type="ECO:0000256" key="4">
    <source>
        <dbReference type="PROSITE-ProRule" id="PRU00176"/>
    </source>
</evidence>
<proteinExistence type="predicted"/>
<gene>
    <name evidence="7" type="ORF">CJN711_LOCUS1884</name>
</gene>
<feature type="compositionally biased region" description="Basic and acidic residues" evidence="5">
    <location>
        <begin position="330"/>
        <end position="339"/>
    </location>
</feature>
<keyword evidence="3" id="KW-0539">Nucleus</keyword>
<dbReference type="AlphaFoldDB" id="A0A814G5R1"/>
<accession>A0A814G5R1</accession>
<feature type="compositionally biased region" description="Polar residues" evidence="5">
    <location>
        <begin position="1"/>
        <end position="13"/>
    </location>
</feature>
<dbReference type="InterPro" id="IPR035979">
    <property type="entry name" value="RBD_domain_sf"/>
</dbReference>
<comment type="caution">
    <text evidence="7">The sequence shown here is derived from an EMBL/GenBank/DDBJ whole genome shotgun (WGS) entry which is preliminary data.</text>
</comment>
<dbReference type="GO" id="GO:0005634">
    <property type="term" value="C:nucleus"/>
    <property type="evidence" value="ECO:0007669"/>
    <property type="project" value="UniProtKB-SubCell"/>
</dbReference>
<reference evidence="7" key="1">
    <citation type="submission" date="2021-02" db="EMBL/GenBank/DDBJ databases">
        <authorList>
            <person name="Nowell W R."/>
        </authorList>
    </citation>
    <scope>NUCLEOTIDE SEQUENCE</scope>
</reference>
<feature type="domain" description="RRM" evidence="6">
    <location>
        <begin position="161"/>
        <end position="252"/>
    </location>
</feature>
<dbReference type="EMBL" id="CAJNOV010000121">
    <property type="protein sequence ID" value="CAF0991657.1"/>
    <property type="molecule type" value="Genomic_DNA"/>
</dbReference>
<dbReference type="Gene3D" id="3.30.70.330">
    <property type="match status" value="2"/>
</dbReference>
<dbReference type="Proteomes" id="UP000663855">
    <property type="component" value="Unassembled WGS sequence"/>
</dbReference>
<dbReference type="Pfam" id="PF00076">
    <property type="entry name" value="RRM_1"/>
    <property type="match status" value="2"/>
</dbReference>
<evidence type="ECO:0000256" key="5">
    <source>
        <dbReference type="SAM" id="MobiDB-lite"/>
    </source>
</evidence>
<organism evidence="7 8">
    <name type="scientific">Rotaria magnacalcarata</name>
    <dbReference type="NCBI Taxonomy" id="392030"/>
    <lineage>
        <taxon>Eukaryota</taxon>
        <taxon>Metazoa</taxon>
        <taxon>Spiralia</taxon>
        <taxon>Gnathifera</taxon>
        <taxon>Rotifera</taxon>
        <taxon>Eurotatoria</taxon>
        <taxon>Bdelloidea</taxon>
        <taxon>Philodinida</taxon>
        <taxon>Philodinidae</taxon>
        <taxon>Rotaria</taxon>
    </lineage>
</organism>
<dbReference type="SUPFAM" id="SSF54928">
    <property type="entry name" value="RNA-binding domain, RBD"/>
    <property type="match status" value="2"/>
</dbReference>
<dbReference type="InterPro" id="IPR012677">
    <property type="entry name" value="Nucleotide-bd_a/b_plait_sf"/>
</dbReference>
<feature type="compositionally biased region" description="Low complexity" evidence="5">
    <location>
        <begin position="18"/>
        <end position="30"/>
    </location>
</feature>
<feature type="region of interest" description="Disordered" evidence="5">
    <location>
        <begin position="255"/>
        <end position="339"/>
    </location>
</feature>
<protein>
    <recommendedName>
        <fullName evidence="6">RRM domain-containing protein</fullName>
    </recommendedName>
</protein>
<feature type="compositionally biased region" description="Low complexity" evidence="5">
    <location>
        <begin position="257"/>
        <end position="298"/>
    </location>
</feature>
<feature type="domain" description="RRM" evidence="6">
    <location>
        <begin position="75"/>
        <end position="163"/>
    </location>
</feature>
<feature type="region of interest" description="Disordered" evidence="5">
    <location>
        <begin position="1"/>
        <end position="62"/>
    </location>
</feature>
<feature type="compositionally biased region" description="Gly residues" evidence="5">
    <location>
        <begin position="299"/>
        <end position="323"/>
    </location>
</feature>
<keyword evidence="2 4" id="KW-0694">RNA-binding</keyword>
<dbReference type="InterPro" id="IPR034870">
    <property type="entry name" value="TET_fam"/>
</dbReference>
<evidence type="ECO:0000313" key="7">
    <source>
        <dbReference type="EMBL" id="CAF0991657.1"/>
    </source>
</evidence>
<dbReference type="PANTHER" id="PTHR23238">
    <property type="entry name" value="RNA BINDING PROTEIN"/>
    <property type="match status" value="1"/>
</dbReference>
<sequence>MEFNSVNKSSNEGGNVWSAGSRGSRGGFARSDNDNDDGARGGGSYRNNYPRRGNGGGYGFRRNDNENEEIEILKDAIFIQNLPKDITREDIQDAFSTVGPIKTDERSGGPKIWIYKDRMTGEGNGRATVTYDDEDTANKAIAEYNDQHIDSINSVVRVQLAQRRIRNNDNNGRDITREDIQDAFSTVGPIKTDERSGGPKIWIYKDRMTGEGNGRATVTYDDEDTANKAIAEYNDQHIDSINSVVRVQLAQRRIRNNDNNGRGGFQNNRGFRGGRSNWNNNQSGSGFNSAGNNRWNNSRGGGFRGRGSGDRGGGGGSYRGGRGNSYRGASRGDGDSPNY</sequence>
<dbReference type="InterPro" id="IPR000504">
    <property type="entry name" value="RRM_dom"/>
</dbReference>
<name>A0A814G5R1_9BILA</name>
<dbReference type="PROSITE" id="PS50102">
    <property type="entry name" value="RRM"/>
    <property type="match status" value="2"/>
</dbReference>
<evidence type="ECO:0000256" key="3">
    <source>
        <dbReference type="ARBA" id="ARBA00023242"/>
    </source>
</evidence>
<dbReference type="GO" id="GO:0006355">
    <property type="term" value="P:regulation of DNA-templated transcription"/>
    <property type="evidence" value="ECO:0007669"/>
    <property type="project" value="InterPro"/>
</dbReference>
<evidence type="ECO:0000259" key="6">
    <source>
        <dbReference type="PROSITE" id="PS50102"/>
    </source>
</evidence>
<dbReference type="GO" id="GO:0003723">
    <property type="term" value="F:RNA binding"/>
    <property type="evidence" value="ECO:0007669"/>
    <property type="project" value="UniProtKB-UniRule"/>
</dbReference>
<evidence type="ECO:0000313" key="8">
    <source>
        <dbReference type="Proteomes" id="UP000663855"/>
    </source>
</evidence>